<evidence type="ECO:0000313" key="3">
    <source>
        <dbReference type="Proteomes" id="UP000886804"/>
    </source>
</evidence>
<accession>A0A9D2L7F6</accession>
<dbReference type="EMBL" id="DWYS01000070">
    <property type="protein sequence ID" value="HJB07412.1"/>
    <property type="molecule type" value="Genomic_DNA"/>
</dbReference>
<reference evidence="2" key="2">
    <citation type="submission" date="2021-04" db="EMBL/GenBank/DDBJ databases">
        <authorList>
            <person name="Gilroy R."/>
        </authorList>
    </citation>
    <scope>NUCLEOTIDE SEQUENCE</scope>
    <source>
        <strain evidence="2">CHK188-4685</strain>
    </source>
</reference>
<name>A0A9D2L7F6_9FIRM</name>
<comment type="caution">
    <text evidence="2">The sequence shown here is derived from an EMBL/GenBank/DDBJ whole genome shotgun (WGS) entry which is preliminary data.</text>
</comment>
<dbReference type="AlphaFoldDB" id="A0A9D2L7F6"/>
<protein>
    <submittedName>
        <fullName evidence="2">Uncharacterized protein</fullName>
    </submittedName>
</protein>
<proteinExistence type="predicted"/>
<dbReference type="Proteomes" id="UP000886804">
    <property type="component" value="Unassembled WGS sequence"/>
</dbReference>
<sequence>MQYEPIGSYIYGAGVEEDQIERGGTDRGWIFWDADSFERENLICYVADCSDQGYTRKDFLELAGGDEKLAREIFFRCMGPTPQECLREIEQEREKEKSTMEKENKTPRETSSEFRERAIQERIDVILGEHLQETDEYYKAGSRIMDGLDQETTRKFEEFISEYVTISGKEYRMIYMGGLADGLRLGAKVFGNWRPEDE</sequence>
<reference evidence="2" key="1">
    <citation type="journal article" date="2021" name="PeerJ">
        <title>Extensive microbial diversity within the chicken gut microbiome revealed by metagenomics and culture.</title>
        <authorList>
            <person name="Gilroy R."/>
            <person name="Ravi A."/>
            <person name="Getino M."/>
            <person name="Pursley I."/>
            <person name="Horton D.L."/>
            <person name="Alikhan N.F."/>
            <person name="Baker D."/>
            <person name="Gharbi K."/>
            <person name="Hall N."/>
            <person name="Watson M."/>
            <person name="Adriaenssens E.M."/>
            <person name="Foster-Nyarko E."/>
            <person name="Jarju S."/>
            <person name="Secka A."/>
            <person name="Antonio M."/>
            <person name="Oren A."/>
            <person name="Chaudhuri R.R."/>
            <person name="La Ragione R."/>
            <person name="Hildebrand F."/>
            <person name="Pallen M.J."/>
        </authorList>
    </citation>
    <scope>NUCLEOTIDE SEQUENCE</scope>
    <source>
        <strain evidence="2">CHK188-4685</strain>
    </source>
</reference>
<feature type="region of interest" description="Disordered" evidence="1">
    <location>
        <begin position="93"/>
        <end position="114"/>
    </location>
</feature>
<gene>
    <name evidence="2" type="ORF">H9716_06035</name>
</gene>
<evidence type="ECO:0000256" key="1">
    <source>
        <dbReference type="SAM" id="MobiDB-lite"/>
    </source>
</evidence>
<evidence type="ECO:0000313" key="2">
    <source>
        <dbReference type="EMBL" id="HJB07412.1"/>
    </source>
</evidence>
<organism evidence="2 3">
    <name type="scientific">Candidatus Enterocloster faecavium</name>
    <dbReference type="NCBI Taxonomy" id="2838560"/>
    <lineage>
        <taxon>Bacteria</taxon>
        <taxon>Bacillati</taxon>
        <taxon>Bacillota</taxon>
        <taxon>Clostridia</taxon>
        <taxon>Lachnospirales</taxon>
        <taxon>Lachnospiraceae</taxon>
        <taxon>Enterocloster</taxon>
    </lineage>
</organism>